<proteinExistence type="predicted"/>
<name>A0A6C0DXS4_9ZZZZ</name>
<protein>
    <submittedName>
        <fullName evidence="1">Uncharacterized protein</fullName>
    </submittedName>
</protein>
<reference evidence="1" key="1">
    <citation type="journal article" date="2020" name="Nature">
        <title>Giant virus diversity and host interactions through global metagenomics.</title>
        <authorList>
            <person name="Schulz F."/>
            <person name="Roux S."/>
            <person name="Paez-Espino D."/>
            <person name="Jungbluth S."/>
            <person name="Walsh D.A."/>
            <person name="Denef V.J."/>
            <person name="McMahon K.D."/>
            <person name="Konstantinidis K.T."/>
            <person name="Eloe-Fadrosh E.A."/>
            <person name="Kyrpides N.C."/>
            <person name="Woyke T."/>
        </authorList>
    </citation>
    <scope>NUCLEOTIDE SEQUENCE</scope>
    <source>
        <strain evidence="1">GVMAG-M-3300023174-92</strain>
    </source>
</reference>
<organism evidence="1">
    <name type="scientific">viral metagenome</name>
    <dbReference type="NCBI Taxonomy" id="1070528"/>
    <lineage>
        <taxon>unclassified sequences</taxon>
        <taxon>metagenomes</taxon>
        <taxon>organismal metagenomes</taxon>
    </lineage>
</organism>
<sequence>MGEQYNICDNAVFTNALDQKRRMQIFNIPPSRINLQQSPYNGNITKFDLDMRRKAEILEYKSNRMCSQTNNPTKAQQYSSIMTGNNSRRIRPPANISECRLPSSASGVPGNLILYNDPNIELYNMKSQSQSYGIQPKPIVDNRWNYTRIQNIYSAESEFTTFTTIYMVAVDQPSRTFRINTPVVLMISDTALASTPLYNDVSGLGITIQTLSVNVKYSANNVDINGQSSQFTQFEPSKSIDMSFNLPAGTASYTAYCYLGLFEINNLNLQTESGYIYDIQMKVTTNIKRSDAYMTKFGTPDISLILNASMSDISYRTPTYTIYGGIPQAVPIPSSFPMLSVV</sequence>
<accession>A0A6C0DXS4</accession>
<dbReference type="AlphaFoldDB" id="A0A6C0DXS4"/>
<dbReference type="EMBL" id="MN739688">
    <property type="protein sequence ID" value="QHT21262.1"/>
    <property type="molecule type" value="Genomic_DNA"/>
</dbReference>
<evidence type="ECO:0000313" key="1">
    <source>
        <dbReference type="EMBL" id="QHT21262.1"/>
    </source>
</evidence>